<feature type="signal peptide" evidence="5">
    <location>
        <begin position="1"/>
        <end position="41"/>
    </location>
</feature>
<gene>
    <name evidence="8" type="ORF">Ani05nite_25900</name>
</gene>
<comment type="similarity">
    <text evidence="1">Belongs to the peptidase S33 family.</text>
</comment>
<evidence type="ECO:0000256" key="1">
    <source>
        <dbReference type="ARBA" id="ARBA00010088"/>
    </source>
</evidence>
<dbReference type="InterPro" id="IPR029058">
    <property type="entry name" value="AB_hydrolase_fold"/>
</dbReference>
<proteinExistence type="inferred from homology"/>
<dbReference type="InterPro" id="IPR013595">
    <property type="entry name" value="Pept_S33_TAP-like_C"/>
</dbReference>
<protein>
    <submittedName>
        <fullName evidence="8">Peptidase</fullName>
    </submittedName>
</protein>
<evidence type="ECO:0000256" key="2">
    <source>
        <dbReference type="ARBA" id="ARBA00022729"/>
    </source>
</evidence>
<sequence length="555" mass="60189">MRAVAIRFATSRRVKRTERHNMRRLLAAAVAIGLAAGGAVASAPAQATPVRGETGYTPAPIAWGTCESPGLQRRGAQCGMLTVPLDYRRPHGKTIKLAVSRILHKSSDADYQGVMLTNPGGPGGSGLTLSVLGEYVPDNVGGDYDWIGFDPRGVGSSEPSLTCDGDLTTAYNRPYYVPVTRSLEKEWLARSKKYAEACAKAGGELLDHVKTTDTVADMESIRKALGARQINYYGFSYGTYLGQVYSTLHPERVRRMVLDGNVDPRGVWYDANLAQDVAFDKNIGTYFAWVAKNDAVYHLGTSGKVVERKYYATLEKLRKAPAGGVIGPDEWADVFTSAAYYIFDWTTIAEAFAAYVNDGDIAGVKALYDGGYPQGPGTDNGYAMYLATQCTDVQWPKNWNKWQRDNWRTYAKAPFLTWGNAWFNAPCRYWKGDVGRPVRVDGKKAPAILLISETNDAATPYSGSLYVRKLFPRSVLLEGVGGTTHSASLNGVACTDDTIAAYLSDGTLPDRVRGNRSDKQCEPLPQPDPSPAAAKAAAAPGGGSSRVLQDTTVQR</sequence>
<reference evidence="8" key="1">
    <citation type="submission" date="2021-01" db="EMBL/GenBank/DDBJ databases">
        <title>Whole genome shotgun sequence of Actinoplanes nipponensis NBRC 14063.</title>
        <authorList>
            <person name="Komaki H."/>
            <person name="Tamura T."/>
        </authorList>
    </citation>
    <scope>NUCLEOTIDE SEQUENCE</scope>
    <source>
        <strain evidence="8">NBRC 14063</strain>
    </source>
</reference>
<dbReference type="InterPro" id="IPR000073">
    <property type="entry name" value="AB_hydrolase_1"/>
</dbReference>
<evidence type="ECO:0000256" key="5">
    <source>
        <dbReference type="SAM" id="SignalP"/>
    </source>
</evidence>
<feature type="domain" description="Peptidase S33 tripeptidyl aminopeptidase-like C-terminal" evidence="7">
    <location>
        <begin position="415"/>
        <end position="511"/>
    </location>
</feature>
<organism evidence="8 9">
    <name type="scientific">Actinoplanes nipponensis</name>
    <dbReference type="NCBI Taxonomy" id="135950"/>
    <lineage>
        <taxon>Bacteria</taxon>
        <taxon>Bacillati</taxon>
        <taxon>Actinomycetota</taxon>
        <taxon>Actinomycetes</taxon>
        <taxon>Micromonosporales</taxon>
        <taxon>Micromonosporaceae</taxon>
        <taxon>Actinoplanes</taxon>
    </lineage>
</organism>
<dbReference type="SUPFAM" id="SSF53474">
    <property type="entry name" value="alpha/beta-Hydrolases"/>
    <property type="match status" value="1"/>
</dbReference>
<dbReference type="PANTHER" id="PTHR43248">
    <property type="entry name" value="2-SUCCINYL-6-HYDROXY-2,4-CYCLOHEXADIENE-1-CARBOXYLATE SYNTHASE"/>
    <property type="match status" value="1"/>
</dbReference>
<comment type="caution">
    <text evidence="8">The sequence shown here is derived from an EMBL/GenBank/DDBJ whole genome shotgun (WGS) entry which is preliminary data.</text>
</comment>
<dbReference type="Pfam" id="PF00561">
    <property type="entry name" value="Abhydrolase_1"/>
    <property type="match status" value="1"/>
</dbReference>
<evidence type="ECO:0000313" key="9">
    <source>
        <dbReference type="Proteomes" id="UP000647172"/>
    </source>
</evidence>
<accession>A0A919ML12</accession>
<feature type="region of interest" description="Disordered" evidence="4">
    <location>
        <begin position="511"/>
        <end position="555"/>
    </location>
</feature>
<evidence type="ECO:0000256" key="4">
    <source>
        <dbReference type="SAM" id="MobiDB-lite"/>
    </source>
</evidence>
<feature type="domain" description="AB hydrolase-1" evidence="6">
    <location>
        <begin position="114"/>
        <end position="294"/>
    </location>
</feature>
<evidence type="ECO:0000259" key="6">
    <source>
        <dbReference type="Pfam" id="PF00561"/>
    </source>
</evidence>
<feature type="compositionally biased region" description="Polar residues" evidence="4">
    <location>
        <begin position="546"/>
        <end position="555"/>
    </location>
</feature>
<dbReference type="Pfam" id="PF08386">
    <property type="entry name" value="Abhydrolase_4"/>
    <property type="match status" value="1"/>
</dbReference>
<name>A0A919ML12_9ACTN</name>
<dbReference type="InterPro" id="IPR051601">
    <property type="entry name" value="Serine_prot/Carboxylest_S33"/>
</dbReference>
<evidence type="ECO:0000259" key="7">
    <source>
        <dbReference type="Pfam" id="PF08386"/>
    </source>
</evidence>
<feature type="chain" id="PRO_5039204514" evidence="5">
    <location>
        <begin position="42"/>
        <end position="555"/>
    </location>
</feature>
<dbReference type="PANTHER" id="PTHR43248:SF29">
    <property type="entry name" value="TRIPEPTIDYL AMINOPEPTIDASE"/>
    <property type="match status" value="1"/>
</dbReference>
<feature type="compositionally biased region" description="Basic and acidic residues" evidence="4">
    <location>
        <begin position="511"/>
        <end position="521"/>
    </location>
</feature>
<dbReference type="Gene3D" id="3.40.50.1820">
    <property type="entry name" value="alpha/beta hydrolase"/>
    <property type="match status" value="1"/>
</dbReference>
<dbReference type="Proteomes" id="UP000647172">
    <property type="component" value="Unassembled WGS sequence"/>
</dbReference>
<evidence type="ECO:0000313" key="8">
    <source>
        <dbReference type="EMBL" id="GIE49056.1"/>
    </source>
</evidence>
<dbReference type="EMBL" id="BOMQ01000030">
    <property type="protein sequence ID" value="GIE49056.1"/>
    <property type="molecule type" value="Genomic_DNA"/>
</dbReference>
<dbReference type="AlphaFoldDB" id="A0A919ML12"/>
<keyword evidence="2 5" id="KW-0732">Signal</keyword>
<evidence type="ECO:0000256" key="3">
    <source>
        <dbReference type="ARBA" id="ARBA00022801"/>
    </source>
</evidence>
<dbReference type="GO" id="GO:0016787">
    <property type="term" value="F:hydrolase activity"/>
    <property type="evidence" value="ECO:0007669"/>
    <property type="project" value="UniProtKB-KW"/>
</dbReference>
<keyword evidence="3" id="KW-0378">Hydrolase</keyword>
<keyword evidence="9" id="KW-1185">Reference proteome</keyword>